<sequence>MLEATLQYQYGQCKAQPFPRSANQDPSAIRTTQELTQEVPARKFRWLSRPFMLYWGGKNKFILDFPLSLNSFYIVVAYSAHILLTGRSGSSFQSAELAGKDADYDMSLAILQMSSHGIFDESLSAHDYASDQGAPFDNTTNTGIMGEQPKLLEHTIAYNDTTTQLPLPLHSLPGFGAAFAFMCFLPVFNRVPGNQGRCHVKFMWNCTFCFGSNRWTIFLETTQEQQVIWLDKPPRL</sequence>
<organism evidence="1 2">
    <name type="scientific">Artemisia annua</name>
    <name type="common">Sweet wormwood</name>
    <dbReference type="NCBI Taxonomy" id="35608"/>
    <lineage>
        <taxon>Eukaryota</taxon>
        <taxon>Viridiplantae</taxon>
        <taxon>Streptophyta</taxon>
        <taxon>Embryophyta</taxon>
        <taxon>Tracheophyta</taxon>
        <taxon>Spermatophyta</taxon>
        <taxon>Magnoliopsida</taxon>
        <taxon>eudicotyledons</taxon>
        <taxon>Gunneridae</taxon>
        <taxon>Pentapetalae</taxon>
        <taxon>asterids</taxon>
        <taxon>campanulids</taxon>
        <taxon>Asterales</taxon>
        <taxon>Asteraceae</taxon>
        <taxon>Asteroideae</taxon>
        <taxon>Anthemideae</taxon>
        <taxon>Artemisiinae</taxon>
        <taxon>Artemisia</taxon>
    </lineage>
</organism>
<protein>
    <submittedName>
        <fullName evidence="1">Rab-GTPase-TBC domain-containing protein</fullName>
    </submittedName>
</protein>
<evidence type="ECO:0000313" key="2">
    <source>
        <dbReference type="Proteomes" id="UP000245207"/>
    </source>
</evidence>
<dbReference type="AlphaFoldDB" id="A0A2U1N8N0"/>
<accession>A0A2U1N8N0</accession>
<dbReference type="Proteomes" id="UP000245207">
    <property type="component" value="Unassembled WGS sequence"/>
</dbReference>
<name>A0A2U1N8N0_ARTAN</name>
<keyword evidence="2" id="KW-1185">Reference proteome</keyword>
<gene>
    <name evidence="1" type="ORF">CTI12_AA293070</name>
</gene>
<dbReference type="EMBL" id="PKPP01003346">
    <property type="protein sequence ID" value="PWA69870.1"/>
    <property type="molecule type" value="Genomic_DNA"/>
</dbReference>
<proteinExistence type="predicted"/>
<comment type="caution">
    <text evidence="1">The sequence shown here is derived from an EMBL/GenBank/DDBJ whole genome shotgun (WGS) entry which is preliminary data.</text>
</comment>
<dbReference type="OrthoDB" id="1743672at2759"/>
<reference evidence="1 2" key="1">
    <citation type="journal article" date="2018" name="Mol. Plant">
        <title>The genome of Artemisia annua provides insight into the evolution of Asteraceae family and artemisinin biosynthesis.</title>
        <authorList>
            <person name="Shen Q."/>
            <person name="Zhang L."/>
            <person name="Liao Z."/>
            <person name="Wang S."/>
            <person name="Yan T."/>
            <person name="Shi P."/>
            <person name="Liu M."/>
            <person name="Fu X."/>
            <person name="Pan Q."/>
            <person name="Wang Y."/>
            <person name="Lv Z."/>
            <person name="Lu X."/>
            <person name="Zhang F."/>
            <person name="Jiang W."/>
            <person name="Ma Y."/>
            <person name="Chen M."/>
            <person name="Hao X."/>
            <person name="Li L."/>
            <person name="Tang Y."/>
            <person name="Lv G."/>
            <person name="Zhou Y."/>
            <person name="Sun X."/>
            <person name="Brodelius P.E."/>
            <person name="Rose J.K.C."/>
            <person name="Tang K."/>
        </authorList>
    </citation>
    <scope>NUCLEOTIDE SEQUENCE [LARGE SCALE GENOMIC DNA]</scope>
    <source>
        <strain evidence="2">cv. Huhao1</strain>
        <tissue evidence="1">Leaf</tissue>
    </source>
</reference>
<dbReference type="STRING" id="35608.A0A2U1N8N0"/>
<evidence type="ECO:0000313" key="1">
    <source>
        <dbReference type="EMBL" id="PWA69870.1"/>
    </source>
</evidence>